<protein>
    <submittedName>
        <fullName evidence="2">Uncharacterized protein</fullName>
    </submittedName>
</protein>
<reference evidence="2 3" key="1">
    <citation type="submission" date="2019-12" db="EMBL/GenBank/DDBJ databases">
        <authorList>
            <person name="Floudas D."/>
            <person name="Bentzer J."/>
            <person name="Ahren D."/>
            <person name="Johansson T."/>
            <person name="Persson P."/>
            <person name="Tunlid A."/>
        </authorList>
    </citation>
    <scope>NUCLEOTIDE SEQUENCE [LARGE SCALE GENOMIC DNA]</scope>
    <source>
        <strain evidence="2 3">CBS 102.39</strain>
    </source>
</reference>
<accession>A0A8H4R7J5</accession>
<name>A0A8H4R7J5_9AGAR</name>
<feature type="compositionally biased region" description="Acidic residues" evidence="1">
    <location>
        <begin position="68"/>
        <end position="82"/>
    </location>
</feature>
<evidence type="ECO:0000256" key="1">
    <source>
        <dbReference type="SAM" id="MobiDB-lite"/>
    </source>
</evidence>
<keyword evidence="3" id="KW-1185">Reference proteome</keyword>
<organism evidence="2 3">
    <name type="scientific">Agrocybe pediades</name>
    <dbReference type="NCBI Taxonomy" id="84607"/>
    <lineage>
        <taxon>Eukaryota</taxon>
        <taxon>Fungi</taxon>
        <taxon>Dikarya</taxon>
        <taxon>Basidiomycota</taxon>
        <taxon>Agaricomycotina</taxon>
        <taxon>Agaricomycetes</taxon>
        <taxon>Agaricomycetidae</taxon>
        <taxon>Agaricales</taxon>
        <taxon>Agaricineae</taxon>
        <taxon>Strophariaceae</taxon>
        <taxon>Agrocybe</taxon>
    </lineage>
</organism>
<sequence>MSPDILQKAFDEISGYEPLDADSTPRKQKALKDAFIISRMMYEKARTLLQESGLPEPHSQDKVPKAEEEQEEEEQEQEERENEDPKKKRSQLEAIERHAEVMECLNNNDSARMMEEFLGSLHDNSRTTWTLMKKEQTGFVNLLRGYCPADSLEELRRHVPGNMTAMITEAFRDSIMNEENENVLDRMCERENVMIKCEETNTFADFALSVLNSIQCLEFAYEWERLKKAEKRAFLLQAFQSYHPTRESDDDERKKFQVFKNRHEKVITARNELLRMFKKFHSAVLMDPCWTPSACYTKGKTGRTRNFGATLTLFEDEIPDDELLEKNQTAFLQLMRVILGSEAYKYVKAFLNKHPYD</sequence>
<dbReference type="AlphaFoldDB" id="A0A8H4R7J5"/>
<proteinExistence type="predicted"/>
<feature type="compositionally biased region" description="Basic and acidic residues" evidence="1">
    <location>
        <begin position="58"/>
        <end position="67"/>
    </location>
</feature>
<dbReference type="EMBL" id="JAACJL010000001">
    <property type="protein sequence ID" value="KAF4623616.1"/>
    <property type="molecule type" value="Genomic_DNA"/>
</dbReference>
<dbReference type="Proteomes" id="UP000521872">
    <property type="component" value="Unassembled WGS sequence"/>
</dbReference>
<feature type="region of interest" description="Disordered" evidence="1">
    <location>
        <begin position="48"/>
        <end position="90"/>
    </location>
</feature>
<gene>
    <name evidence="2" type="ORF">D9613_001481</name>
</gene>
<evidence type="ECO:0000313" key="3">
    <source>
        <dbReference type="Proteomes" id="UP000521872"/>
    </source>
</evidence>
<comment type="caution">
    <text evidence="2">The sequence shown here is derived from an EMBL/GenBank/DDBJ whole genome shotgun (WGS) entry which is preliminary data.</text>
</comment>
<evidence type="ECO:0000313" key="2">
    <source>
        <dbReference type="EMBL" id="KAF4623616.1"/>
    </source>
</evidence>